<dbReference type="Proteomes" id="UP001054837">
    <property type="component" value="Unassembled WGS sequence"/>
</dbReference>
<sequence>MGLTIKKKKRNHHQQTTPVSLPHRIFTLRFPVAVILMASLPNRWNSSSSWCNRYTTKGRGGRLKFYIRCACPTLNFSQHRPTDVMASLGRFSIAV</sequence>
<name>A0AAV4S3W2_9ARAC</name>
<comment type="caution">
    <text evidence="1">The sequence shown here is derived from an EMBL/GenBank/DDBJ whole genome shotgun (WGS) entry which is preliminary data.</text>
</comment>
<organism evidence="1 2">
    <name type="scientific">Caerostris darwini</name>
    <dbReference type="NCBI Taxonomy" id="1538125"/>
    <lineage>
        <taxon>Eukaryota</taxon>
        <taxon>Metazoa</taxon>
        <taxon>Ecdysozoa</taxon>
        <taxon>Arthropoda</taxon>
        <taxon>Chelicerata</taxon>
        <taxon>Arachnida</taxon>
        <taxon>Araneae</taxon>
        <taxon>Araneomorphae</taxon>
        <taxon>Entelegynae</taxon>
        <taxon>Araneoidea</taxon>
        <taxon>Araneidae</taxon>
        <taxon>Caerostris</taxon>
    </lineage>
</organism>
<dbReference type="AlphaFoldDB" id="A0AAV4S3W2"/>
<evidence type="ECO:0000313" key="1">
    <source>
        <dbReference type="EMBL" id="GIY28858.1"/>
    </source>
</evidence>
<evidence type="ECO:0000313" key="2">
    <source>
        <dbReference type="Proteomes" id="UP001054837"/>
    </source>
</evidence>
<gene>
    <name evidence="1" type="ORF">CDAR_388801</name>
</gene>
<reference evidence="1 2" key="1">
    <citation type="submission" date="2021-06" db="EMBL/GenBank/DDBJ databases">
        <title>Caerostris darwini draft genome.</title>
        <authorList>
            <person name="Kono N."/>
            <person name="Arakawa K."/>
        </authorList>
    </citation>
    <scope>NUCLEOTIDE SEQUENCE [LARGE SCALE GENOMIC DNA]</scope>
</reference>
<keyword evidence="2" id="KW-1185">Reference proteome</keyword>
<protein>
    <submittedName>
        <fullName evidence="1">Uncharacterized protein</fullName>
    </submittedName>
</protein>
<accession>A0AAV4S3W2</accession>
<proteinExistence type="predicted"/>
<dbReference type="EMBL" id="BPLQ01007231">
    <property type="protein sequence ID" value="GIY28858.1"/>
    <property type="molecule type" value="Genomic_DNA"/>
</dbReference>